<dbReference type="InterPro" id="IPR045792">
    <property type="entry name" value="DUF6036"/>
</dbReference>
<dbReference type="RefSeq" id="WP_390329623.1">
    <property type="nucleotide sequence ID" value="NZ_JBHRTP010000091.1"/>
</dbReference>
<proteinExistence type="predicted"/>
<dbReference type="EMBL" id="JBHRTP010000091">
    <property type="protein sequence ID" value="MFC3110900.1"/>
    <property type="molecule type" value="Genomic_DNA"/>
</dbReference>
<protein>
    <submittedName>
        <fullName evidence="2">DUF6036 family nucleotidyltransferase</fullName>
    </submittedName>
</protein>
<dbReference type="Pfam" id="PF19502">
    <property type="entry name" value="DUF6036"/>
    <property type="match status" value="1"/>
</dbReference>
<dbReference type="Proteomes" id="UP001595530">
    <property type="component" value="Unassembled WGS sequence"/>
</dbReference>
<reference evidence="3" key="1">
    <citation type="journal article" date="2019" name="Int. J. Syst. Evol. Microbiol.">
        <title>The Global Catalogue of Microorganisms (GCM) 10K type strain sequencing project: providing services to taxonomists for standard genome sequencing and annotation.</title>
        <authorList>
            <consortium name="The Broad Institute Genomics Platform"/>
            <consortium name="The Broad Institute Genome Sequencing Center for Infectious Disease"/>
            <person name="Wu L."/>
            <person name="Ma J."/>
        </authorList>
    </citation>
    <scope>NUCLEOTIDE SEQUENCE [LARGE SCALE GENOMIC DNA]</scope>
    <source>
        <strain evidence="3">KCTC 42986</strain>
    </source>
</reference>
<sequence>MKTLPENDNHGFVGLKQAVAEMVRRIDRAMPDLKEPVKMLIAGGVAVNFYTGARVTLDVDASFSRRIMLPDDLVIPYQGPDGKILSVHLDRNYNTTFAVMHEDAEDDAVAIEGPEFDAKNIKLFLLSPLDLAVSKIARFEGPDRADIASLAREKLIYPKALAERAEEAISYYVGSTERVRSNLREAIRVVETAQRDLRKEHKGNENGR</sequence>
<evidence type="ECO:0000313" key="2">
    <source>
        <dbReference type="EMBL" id="MFC3110900.1"/>
    </source>
</evidence>
<keyword evidence="3" id="KW-1185">Reference proteome</keyword>
<name>A0ABV7F7H5_9BURK</name>
<organism evidence="2 3">
    <name type="scientific">Undibacterium arcticum</name>
    <dbReference type="NCBI Taxonomy" id="1762892"/>
    <lineage>
        <taxon>Bacteria</taxon>
        <taxon>Pseudomonadati</taxon>
        <taxon>Pseudomonadota</taxon>
        <taxon>Betaproteobacteria</taxon>
        <taxon>Burkholderiales</taxon>
        <taxon>Oxalobacteraceae</taxon>
        <taxon>Undibacterium</taxon>
    </lineage>
</organism>
<accession>A0ABV7F7H5</accession>
<comment type="caution">
    <text evidence="2">The sequence shown here is derived from an EMBL/GenBank/DDBJ whole genome shotgun (WGS) entry which is preliminary data.</text>
</comment>
<evidence type="ECO:0000313" key="3">
    <source>
        <dbReference type="Proteomes" id="UP001595530"/>
    </source>
</evidence>
<gene>
    <name evidence="2" type="ORF">ACFOFO_23590</name>
</gene>
<evidence type="ECO:0000259" key="1">
    <source>
        <dbReference type="Pfam" id="PF19502"/>
    </source>
</evidence>
<feature type="domain" description="DUF6036" evidence="1">
    <location>
        <begin position="31"/>
        <end position="180"/>
    </location>
</feature>